<comment type="caution">
    <text evidence="1">The sequence shown here is derived from an EMBL/GenBank/DDBJ whole genome shotgun (WGS) entry which is preliminary data.</text>
</comment>
<reference evidence="2" key="1">
    <citation type="journal article" date="2019" name="Int. J. Syst. Evol. Microbiol.">
        <title>The Global Catalogue of Microorganisms (GCM) 10K type strain sequencing project: providing services to taxonomists for standard genome sequencing and annotation.</title>
        <authorList>
            <consortium name="The Broad Institute Genomics Platform"/>
            <consortium name="The Broad Institute Genome Sequencing Center for Infectious Disease"/>
            <person name="Wu L."/>
            <person name="Ma J."/>
        </authorList>
    </citation>
    <scope>NUCLEOTIDE SEQUENCE [LARGE SCALE GENOMIC DNA]</scope>
    <source>
        <strain evidence="2">JCM 13006</strain>
    </source>
</reference>
<protein>
    <submittedName>
        <fullName evidence="1">Uncharacterized protein</fullName>
    </submittedName>
</protein>
<dbReference type="Proteomes" id="UP001501752">
    <property type="component" value="Unassembled WGS sequence"/>
</dbReference>
<keyword evidence="2" id="KW-1185">Reference proteome</keyword>
<gene>
    <name evidence="1" type="ORF">GCM10023235_55800</name>
</gene>
<sequence>MRFSETFGIVRTDEDDWFDPLLLADTNLCIDPFLIYDDGEEFWAHAHDDMIDFFAMVLALVKAAKGNERSSSWGKAKSLLLFPEPDEFCLGVTEGSPRGSGAGKGLQVPMLASAKVAVNYDIESVGHIEELVLFQEGMGLDRISDMVCNILKSYFIRYTQKVAARHSVPMEKVRVRHSSWDNSTSRWRDAIVDLPRNPYTGSGVLLSPARFLRELLTVGADEFWDWAWREDPETLRANFNYDLATKVSAALKAQMARQNPKLVKDFMRVCESREKTPYDIENDPLLRTSTYELGTSLARENPLSFTPTQPDEFQRFIEALVEAYGHGIENSDGWRLLWDKEKFRPESACQSLFRFTAAQYCRAHQIDLTSESNAGRGPVDFKFVQNWSSRALIEMKLANNSGFWHGLTKQTVQYLKSEEIRHALFVCIGFENKHFDPKFMGEVRLLADETSKKYNVEIKPIFIDARPKLSASKLR</sequence>
<name>A0ABP9E6Z4_9ACTN</name>
<organism evidence="1 2">
    <name type="scientific">Kitasatospora terrestris</name>
    <dbReference type="NCBI Taxonomy" id="258051"/>
    <lineage>
        <taxon>Bacteria</taxon>
        <taxon>Bacillati</taxon>
        <taxon>Actinomycetota</taxon>
        <taxon>Actinomycetes</taxon>
        <taxon>Kitasatosporales</taxon>
        <taxon>Streptomycetaceae</taxon>
        <taxon>Kitasatospora</taxon>
    </lineage>
</organism>
<evidence type="ECO:0000313" key="2">
    <source>
        <dbReference type="Proteomes" id="UP001501752"/>
    </source>
</evidence>
<dbReference type="EMBL" id="BAABIS010000001">
    <property type="protein sequence ID" value="GAA4869904.1"/>
    <property type="molecule type" value="Genomic_DNA"/>
</dbReference>
<evidence type="ECO:0000313" key="1">
    <source>
        <dbReference type="EMBL" id="GAA4869904.1"/>
    </source>
</evidence>
<dbReference type="RefSeq" id="WP_345699628.1">
    <property type="nucleotide sequence ID" value="NZ_BAABIS010000001.1"/>
</dbReference>
<proteinExistence type="predicted"/>
<accession>A0ABP9E6Z4</accession>